<evidence type="ECO:0000313" key="1">
    <source>
        <dbReference type="EMBL" id="CAA9213166.1"/>
    </source>
</evidence>
<accession>A0A6J4H4W1</accession>
<sequence length="40" mass="4444">MEKYYSFTLATSTLPSLPVALVVASPLYRPACRLNFPVRA</sequence>
<protein>
    <submittedName>
        <fullName evidence="1">Uncharacterized protein</fullName>
    </submittedName>
</protein>
<reference evidence="1" key="1">
    <citation type="submission" date="2020-02" db="EMBL/GenBank/DDBJ databases">
        <authorList>
            <person name="Meier V. D."/>
        </authorList>
    </citation>
    <scope>NUCLEOTIDE SEQUENCE</scope>
    <source>
        <strain evidence="1">AVDCRST_MAG95</strain>
    </source>
</reference>
<gene>
    <name evidence="1" type="ORF">AVDCRST_MAG95-201</name>
</gene>
<dbReference type="AlphaFoldDB" id="A0A6J4H4W1"/>
<proteinExistence type="predicted"/>
<organism evidence="1">
    <name type="scientific">uncultured Adhaeribacter sp</name>
    <dbReference type="NCBI Taxonomy" id="448109"/>
    <lineage>
        <taxon>Bacteria</taxon>
        <taxon>Pseudomonadati</taxon>
        <taxon>Bacteroidota</taxon>
        <taxon>Cytophagia</taxon>
        <taxon>Cytophagales</taxon>
        <taxon>Hymenobacteraceae</taxon>
        <taxon>Adhaeribacter</taxon>
        <taxon>environmental samples</taxon>
    </lineage>
</organism>
<dbReference type="EMBL" id="CADCTJ010000056">
    <property type="protein sequence ID" value="CAA9213166.1"/>
    <property type="molecule type" value="Genomic_DNA"/>
</dbReference>
<name>A0A6J4H4W1_9BACT</name>